<dbReference type="InterPro" id="IPR014729">
    <property type="entry name" value="Rossmann-like_a/b/a_fold"/>
</dbReference>
<comment type="catalytic activity">
    <reaction evidence="3">
        <text>tRNA(Tyr) + L-tyrosine + ATP = L-tyrosyl-tRNA(Tyr) + AMP + diphosphate + H(+)</text>
        <dbReference type="Rhea" id="RHEA:10220"/>
        <dbReference type="Rhea" id="RHEA-COMP:9706"/>
        <dbReference type="Rhea" id="RHEA-COMP:9707"/>
        <dbReference type="ChEBI" id="CHEBI:15378"/>
        <dbReference type="ChEBI" id="CHEBI:30616"/>
        <dbReference type="ChEBI" id="CHEBI:33019"/>
        <dbReference type="ChEBI" id="CHEBI:58315"/>
        <dbReference type="ChEBI" id="CHEBI:78442"/>
        <dbReference type="ChEBI" id="CHEBI:78536"/>
        <dbReference type="ChEBI" id="CHEBI:456215"/>
        <dbReference type="EC" id="6.1.1.1"/>
    </reaction>
</comment>
<dbReference type="PANTHER" id="PTHR46264">
    <property type="entry name" value="TYROSINE-TRNA LIGASE"/>
    <property type="match status" value="1"/>
</dbReference>
<proteinExistence type="predicted"/>
<dbReference type="AlphaFoldDB" id="A0A2P6MS49"/>
<dbReference type="EMBL" id="MDYQ01000459">
    <property type="protein sequence ID" value="PRP74532.1"/>
    <property type="molecule type" value="Genomic_DNA"/>
</dbReference>
<dbReference type="STRING" id="1890364.A0A2P6MS49"/>
<dbReference type="Proteomes" id="UP000241769">
    <property type="component" value="Unassembled WGS sequence"/>
</dbReference>
<evidence type="ECO:0000256" key="3">
    <source>
        <dbReference type="ARBA" id="ARBA00048248"/>
    </source>
</evidence>
<sequence length="61" mass="6798">SYTSYEEVASDFESGALHPGDLKPAVAAAINEIIRPVREHFQNDPVAKKLLDQVKKFKVTK</sequence>
<gene>
    <name evidence="4" type="ORF">PROFUN_16169</name>
</gene>
<evidence type="ECO:0000313" key="5">
    <source>
        <dbReference type="Proteomes" id="UP000241769"/>
    </source>
</evidence>
<accession>A0A2P6MS49</accession>
<organism evidence="4 5">
    <name type="scientific">Planoprotostelium fungivorum</name>
    <dbReference type="NCBI Taxonomy" id="1890364"/>
    <lineage>
        <taxon>Eukaryota</taxon>
        <taxon>Amoebozoa</taxon>
        <taxon>Evosea</taxon>
        <taxon>Variosea</taxon>
        <taxon>Cavosteliida</taxon>
        <taxon>Cavosteliaceae</taxon>
        <taxon>Planoprotostelium</taxon>
    </lineage>
</organism>
<dbReference type="EC" id="6.1.1.1" evidence="1"/>
<dbReference type="GO" id="GO:0005737">
    <property type="term" value="C:cytoplasm"/>
    <property type="evidence" value="ECO:0007669"/>
    <property type="project" value="TreeGrafter"/>
</dbReference>
<protein>
    <recommendedName>
        <fullName evidence="1">tyrosine--tRNA ligase</fullName>
        <ecNumber evidence="1">6.1.1.1</ecNumber>
    </recommendedName>
    <alternativeName>
        <fullName evidence="2">Tyrosyl-tRNA synthetase</fullName>
    </alternativeName>
</protein>
<dbReference type="PANTHER" id="PTHR46264:SF4">
    <property type="entry name" value="TYROSINE--TRNA LIGASE, CYTOPLASMIC"/>
    <property type="match status" value="1"/>
</dbReference>
<dbReference type="OrthoDB" id="197206at2759"/>
<dbReference type="GO" id="GO:0004831">
    <property type="term" value="F:tyrosine-tRNA ligase activity"/>
    <property type="evidence" value="ECO:0007669"/>
    <property type="project" value="UniProtKB-EC"/>
</dbReference>
<dbReference type="GO" id="GO:0006437">
    <property type="term" value="P:tyrosyl-tRNA aminoacylation"/>
    <property type="evidence" value="ECO:0007669"/>
    <property type="project" value="TreeGrafter"/>
</dbReference>
<feature type="non-terminal residue" evidence="4">
    <location>
        <position position="1"/>
    </location>
</feature>
<dbReference type="Gene3D" id="3.40.50.620">
    <property type="entry name" value="HUPs"/>
    <property type="match status" value="1"/>
</dbReference>
<dbReference type="SUPFAM" id="SSF52374">
    <property type="entry name" value="Nucleotidylyl transferase"/>
    <property type="match status" value="1"/>
</dbReference>
<keyword evidence="5" id="KW-1185">Reference proteome</keyword>
<dbReference type="InParanoid" id="A0A2P6MS49"/>
<comment type="caution">
    <text evidence="4">The sequence shown here is derived from an EMBL/GenBank/DDBJ whole genome shotgun (WGS) entry which is preliminary data.</text>
</comment>
<reference evidence="4 5" key="1">
    <citation type="journal article" date="2018" name="Genome Biol. Evol.">
        <title>Multiple Roots of Fruiting Body Formation in Amoebozoa.</title>
        <authorList>
            <person name="Hillmann F."/>
            <person name="Forbes G."/>
            <person name="Novohradska S."/>
            <person name="Ferling I."/>
            <person name="Riege K."/>
            <person name="Groth M."/>
            <person name="Westermann M."/>
            <person name="Marz M."/>
            <person name="Spaller T."/>
            <person name="Winckler T."/>
            <person name="Schaap P."/>
            <person name="Glockner G."/>
        </authorList>
    </citation>
    <scope>NUCLEOTIDE SEQUENCE [LARGE SCALE GENOMIC DNA]</scope>
    <source>
        <strain evidence="4 5">Jena</strain>
    </source>
</reference>
<evidence type="ECO:0000313" key="4">
    <source>
        <dbReference type="EMBL" id="PRP74532.1"/>
    </source>
</evidence>
<evidence type="ECO:0000256" key="2">
    <source>
        <dbReference type="ARBA" id="ARBA00033323"/>
    </source>
</evidence>
<name>A0A2P6MS49_9EUKA</name>
<dbReference type="InterPro" id="IPR050489">
    <property type="entry name" value="Tyr-tRNA_synthase"/>
</dbReference>
<evidence type="ECO:0000256" key="1">
    <source>
        <dbReference type="ARBA" id="ARBA00013160"/>
    </source>
</evidence>